<name>A0A679JAY6_9HYPH</name>
<organism evidence="3">
    <name type="scientific">Methylobacterium bullatum</name>
    <dbReference type="NCBI Taxonomy" id="570505"/>
    <lineage>
        <taxon>Bacteria</taxon>
        <taxon>Pseudomonadati</taxon>
        <taxon>Pseudomonadota</taxon>
        <taxon>Alphaproteobacteria</taxon>
        <taxon>Hyphomicrobiales</taxon>
        <taxon>Methylobacteriaceae</taxon>
        <taxon>Methylobacterium</taxon>
    </lineage>
</organism>
<proteinExistence type="predicted"/>
<evidence type="ECO:0000256" key="1">
    <source>
        <dbReference type="SAM" id="MobiDB-lite"/>
    </source>
</evidence>
<feature type="transmembrane region" description="Helical" evidence="2">
    <location>
        <begin position="24"/>
        <end position="47"/>
    </location>
</feature>
<sequence length="325" mass="36118">MKLDNLNQTPCCTVNSISSEQIHILLPLLMFINKFNFIAVFAFIYIVQINLVHGGFQPAIYYVPPAIEPAFILIINPHRTGVPEEYSYSETSVLGFCGLRGMALANSDREFFSRANRLLGRANGSAGIALMVVVSLDSRVCCFNNCRDTVTAVNKSHDGLSHKPIRIIGGYRNFSLTDVKKGSESSFDCKRVDFISFASNINLVSEVDKSFPKQESTDQSEKERNSRDRNLEPANSKLQLGGDSATNRRGRGLLLGFQVFGLTLCGCFFASLAAFSFVSILDNPNRRRRRVAWAVAFLSFPMIFVFFGWAAFGSLQAWWDAGPFG</sequence>
<feature type="transmembrane region" description="Helical" evidence="2">
    <location>
        <begin position="253"/>
        <end position="281"/>
    </location>
</feature>
<feature type="compositionally biased region" description="Basic and acidic residues" evidence="1">
    <location>
        <begin position="209"/>
        <end position="231"/>
    </location>
</feature>
<dbReference type="AlphaFoldDB" id="A0A679JAY6"/>
<feature type="transmembrane region" description="Helical" evidence="2">
    <location>
        <begin position="293"/>
        <end position="319"/>
    </location>
</feature>
<protein>
    <submittedName>
        <fullName evidence="3">Uncharacterized protein</fullName>
    </submittedName>
</protein>
<keyword evidence="2" id="KW-0472">Membrane</keyword>
<gene>
    <name evidence="3" type="ORF">MBUL_02345</name>
</gene>
<keyword evidence="2" id="KW-0812">Transmembrane</keyword>
<keyword evidence="2" id="KW-1133">Transmembrane helix</keyword>
<evidence type="ECO:0000256" key="2">
    <source>
        <dbReference type="SAM" id="Phobius"/>
    </source>
</evidence>
<evidence type="ECO:0000313" key="3">
    <source>
        <dbReference type="EMBL" id="CAA2103733.1"/>
    </source>
</evidence>
<dbReference type="EMBL" id="LR743504">
    <property type="protein sequence ID" value="CAA2103733.1"/>
    <property type="molecule type" value="Genomic_DNA"/>
</dbReference>
<feature type="region of interest" description="Disordered" evidence="1">
    <location>
        <begin position="209"/>
        <end position="243"/>
    </location>
</feature>
<accession>A0A679JAY6</accession>
<reference evidence="3" key="1">
    <citation type="submission" date="2019-12" db="EMBL/GenBank/DDBJ databases">
        <authorList>
            <person name="Cremers G."/>
        </authorList>
    </citation>
    <scope>NUCLEOTIDE SEQUENCE</scope>
    <source>
        <strain evidence="3">Mbul1</strain>
    </source>
</reference>